<dbReference type="EMBL" id="JACAZH010000035">
    <property type="protein sequence ID" value="KAF7337229.1"/>
    <property type="molecule type" value="Genomic_DNA"/>
</dbReference>
<evidence type="ECO:0000313" key="2">
    <source>
        <dbReference type="Proteomes" id="UP000623467"/>
    </source>
</evidence>
<evidence type="ECO:0008006" key="3">
    <source>
        <dbReference type="Google" id="ProtNLM"/>
    </source>
</evidence>
<accession>A0A8H6XAK9</accession>
<reference evidence="1" key="1">
    <citation type="submission" date="2020-05" db="EMBL/GenBank/DDBJ databases">
        <title>Mycena genomes resolve the evolution of fungal bioluminescence.</title>
        <authorList>
            <person name="Tsai I.J."/>
        </authorList>
    </citation>
    <scope>NUCLEOTIDE SEQUENCE</scope>
    <source>
        <strain evidence="1">160909Yilan</strain>
    </source>
</reference>
<gene>
    <name evidence="1" type="ORF">MSAN_02275300</name>
</gene>
<comment type="caution">
    <text evidence="1">The sequence shown here is derived from an EMBL/GenBank/DDBJ whole genome shotgun (WGS) entry which is preliminary data.</text>
</comment>
<name>A0A8H6XAK9_9AGAR</name>
<dbReference type="Proteomes" id="UP000623467">
    <property type="component" value="Unassembled WGS sequence"/>
</dbReference>
<sequence length="506" mass="58036">MDLQSQFEARSASVSTKNTTGSALYAGAFFPRASGFNIHGGVFTSNVTNNVYNLPLEQSFDFRTIRLGDVKLVKEVCLSPQSAVVGRQSRGVGVRRMYHAEIRRDPGTVTVALYQGVGAEEEWRYHVAKYESIRHPNIMQLYGLVSTQGLYAMVFHDELIPYAQFLRRFEHSPVLSTYIIGYCSTEFVEATNYVSKVFRKPPIAYYDKPSVWIRHLTGELCLDFVEGMPRTGTGFKAPFWRAPILRLENVSLDAPDSETIIISSLSETQFHELYSGYPSARFLWFQRGTCARITEPLFLPEEELCWNLHSGEPGELLPNSWVRYDSRRICALKLELPLWFLSDKIQKAWLPQANCIFTELQEVTHVEDYVCVDEVRFMLRIAHKRHIDAEGYLFVCPPRDFRTGNEVQRNLYQWPDCPAYWSLDPSGTTRLRTDEARILGFPTIHIETVVLGRSWDCSVYKGLRRFYKGKGFNPDSREVAKRLGYPLYKVLRDVDSGAPFPAYNGE</sequence>
<organism evidence="1 2">
    <name type="scientific">Mycena sanguinolenta</name>
    <dbReference type="NCBI Taxonomy" id="230812"/>
    <lineage>
        <taxon>Eukaryota</taxon>
        <taxon>Fungi</taxon>
        <taxon>Dikarya</taxon>
        <taxon>Basidiomycota</taxon>
        <taxon>Agaricomycotina</taxon>
        <taxon>Agaricomycetes</taxon>
        <taxon>Agaricomycetidae</taxon>
        <taxon>Agaricales</taxon>
        <taxon>Marasmiineae</taxon>
        <taxon>Mycenaceae</taxon>
        <taxon>Mycena</taxon>
    </lineage>
</organism>
<evidence type="ECO:0000313" key="1">
    <source>
        <dbReference type="EMBL" id="KAF7337229.1"/>
    </source>
</evidence>
<dbReference type="AlphaFoldDB" id="A0A8H6XAK9"/>
<proteinExistence type="predicted"/>
<keyword evidence="2" id="KW-1185">Reference proteome</keyword>
<protein>
    <recommendedName>
        <fullName evidence="3">Protein kinase domain-containing protein</fullName>
    </recommendedName>
</protein>